<dbReference type="EC" id="4.2.1.1" evidence="5"/>
<feature type="binding site" evidence="4">
    <location>
        <position position="112"/>
    </location>
    <ligand>
        <name>Zn(2+)</name>
        <dbReference type="ChEBI" id="CHEBI:29105"/>
    </ligand>
</feature>
<dbReference type="CDD" id="cd03379">
    <property type="entry name" value="beta_CA_cladeD"/>
    <property type="match status" value="1"/>
</dbReference>
<comment type="similarity">
    <text evidence="1 5">Belongs to the beta-class carbonic anhydrase family.</text>
</comment>
<evidence type="ECO:0000256" key="1">
    <source>
        <dbReference type="ARBA" id="ARBA00006217"/>
    </source>
</evidence>
<keyword evidence="2 4" id="KW-0479">Metal-binding</keyword>
<keyword evidence="3 4" id="KW-0862">Zinc</keyword>
<dbReference type="InterPro" id="IPR001765">
    <property type="entry name" value="Carbonic_anhydrase"/>
</dbReference>
<protein>
    <recommendedName>
        <fullName evidence="5">Carbonic anhydrase</fullName>
        <ecNumber evidence="5">4.2.1.1</ecNumber>
    </recommendedName>
    <alternativeName>
        <fullName evidence="5">Carbonate dehydratase</fullName>
    </alternativeName>
</protein>
<dbReference type="EMBL" id="MU128940">
    <property type="protein sequence ID" value="KAF9516381.1"/>
    <property type="molecule type" value="Genomic_DNA"/>
</dbReference>
<dbReference type="AlphaFoldDB" id="A0A9P6DVG2"/>
<evidence type="ECO:0000313" key="7">
    <source>
        <dbReference type="Proteomes" id="UP000886523"/>
    </source>
</evidence>
<evidence type="ECO:0000256" key="2">
    <source>
        <dbReference type="ARBA" id="ARBA00022723"/>
    </source>
</evidence>
<feature type="binding site" evidence="4">
    <location>
        <position position="60"/>
    </location>
    <ligand>
        <name>Zn(2+)</name>
        <dbReference type="ChEBI" id="CHEBI:29105"/>
    </ligand>
</feature>
<feature type="binding site" evidence="4">
    <location>
        <position position="62"/>
    </location>
    <ligand>
        <name>Zn(2+)</name>
        <dbReference type="ChEBI" id="CHEBI:29105"/>
    </ligand>
</feature>
<proteinExistence type="inferred from homology"/>
<name>A0A9P6DVG2_9AGAM</name>
<dbReference type="SUPFAM" id="SSF53056">
    <property type="entry name" value="beta-carbonic anhydrase, cab"/>
    <property type="match status" value="1"/>
</dbReference>
<keyword evidence="7" id="KW-1185">Reference proteome</keyword>
<keyword evidence="5" id="KW-0456">Lyase</keyword>
<comment type="caution">
    <text evidence="6">The sequence shown here is derived from an EMBL/GenBank/DDBJ whole genome shotgun (WGS) entry which is preliminary data.</text>
</comment>
<dbReference type="OrthoDB" id="10248475at2759"/>
<feature type="binding site" evidence="4">
    <location>
        <position position="115"/>
    </location>
    <ligand>
        <name>Zn(2+)</name>
        <dbReference type="ChEBI" id="CHEBI:29105"/>
    </ligand>
</feature>
<dbReference type="Gene3D" id="3.40.1050.10">
    <property type="entry name" value="Carbonic anhydrase"/>
    <property type="match status" value="1"/>
</dbReference>
<reference evidence="6" key="1">
    <citation type="journal article" date="2020" name="Nat. Commun.">
        <title>Large-scale genome sequencing of mycorrhizal fungi provides insights into the early evolution of symbiotic traits.</title>
        <authorList>
            <person name="Miyauchi S."/>
            <person name="Kiss E."/>
            <person name="Kuo A."/>
            <person name="Drula E."/>
            <person name="Kohler A."/>
            <person name="Sanchez-Garcia M."/>
            <person name="Morin E."/>
            <person name="Andreopoulos B."/>
            <person name="Barry K.W."/>
            <person name="Bonito G."/>
            <person name="Buee M."/>
            <person name="Carver A."/>
            <person name="Chen C."/>
            <person name="Cichocki N."/>
            <person name="Clum A."/>
            <person name="Culley D."/>
            <person name="Crous P.W."/>
            <person name="Fauchery L."/>
            <person name="Girlanda M."/>
            <person name="Hayes R.D."/>
            <person name="Keri Z."/>
            <person name="LaButti K."/>
            <person name="Lipzen A."/>
            <person name="Lombard V."/>
            <person name="Magnuson J."/>
            <person name="Maillard F."/>
            <person name="Murat C."/>
            <person name="Nolan M."/>
            <person name="Ohm R.A."/>
            <person name="Pangilinan J."/>
            <person name="Pereira M.F."/>
            <person name="Perotto S."/>
            <person name="Peter M."/>
            <person name="Pfister S."/>
            <person name="Riley R."/>
            <person name="Sitrit Y."/>
            <person name="Stielow J.B."/>
            <person name="Szollosi G."/>
            <person name="Zifcakova L."/>
            <person name="Stursova M."/>
            <person name="Spatafora J.W."/>
            <person name="Tedersoo L."/>
            <person name="Vaario L.M."/>
            <person name="Yamada A."/>
            <person name="Yan M."/>
            <person name="Wang P."/>
            <person name="Xu J."/>
            <person name="Bruns T."/>
            <person name="Baldrian P."/>
            <person name="Vilgalys R."/>
            <person name="Dunand C."/>
            <person name="Henrissat B."/>
            <person name="Grigoriev I.V."/>
            <person name="Hibbett D."/>
            <person name="Nagy L.G."/>
            <person name="Martin F.M."/>
        </authorList>
    </citation>
    <scope>NUCLEOTIDE SEQUENCE</scope>
    <source>
        <strain evidence="6">UP504</strain>
    </source>
</reference>
<dbReference type="SMART" id="SM00947">
    <property type="entry name" value="Pro_CA"/>
    <property type="match status" value="1"/>
</dbReference>
<sequence length="194" mass="21663">MSTTEEQYIKANENYVKNLEPERKDLPLKPSTPVRRLGVDSQPCNNPNLACTPQVIIITCMDARIVPSQALGLAEGETFVVRNVGGRTVEAIRSLVIAQQFFGTKEIIVLHHTDCGLLRFKDPQVHEKLKANPPRKNVPIASTVDSMVFLPISDTQVTLKEDVEFLKGHPLLYEDSQITGWIFDVKDGKVTKVI</sequence>
<dbReference type="GO" id="GO:0004089">
    <property type="term" value="F:carbonate dehydratase activity"/>
    <property type="evidence" value="ECO:0007669"/>
    <property type="project" value="UniProtKB-UniRule"/>
</dbReference>
<accession>A0A9P6DVG2</accession>
<organism evidence="6 7">
    <name type="scientific">Hydnum rufescens UP504</name>
    <dbReference type="NCBI Taxonomy" id="1448309"/>
    <lineage>
        <taxon>Eukaryota</taxon>
        <taxon>Fungi</taxon>
        <taxon>Dikarya</taxon>
        <taxon>Basidiomycota</taxon>
        <taxon>Agaricomycotina</taxon>
        <taxon>Agaricomycetes</taxon>
        <taxon>Cantharellales</taxon>
        <taxon>Hydnaceae</taxon>
        <taxon>Hydnum</taxon>
    </lineage>
</organism>
<comment type="function">
    <text evidence="5">Reversible hydration of carbon dioxide.</text>
</comment>
<dbReference type="PANTHER" id="PTHR43175:SF3">
    <property type="entry name" value="CARBON DISULFIDE HYDROLASE"/>
    <property type="match status" value="1"/>
</dbReference>
<comment type="cofactor">
    <cofactor evidence="4">
        <name>Zn(2+)</name>
        <dbReference type="ChEBI" id="CHEBI:29105"/>
    </cofactor>
    <text evidence="4">Binds 1 zinc ion per subunit.</text>
</comment>
<dbReference type="GO" id="GO:0008270">
    <property type="term" value="F:zinc ion binding"/>
    <property type="evidence" value="ECO:0007669"/>
    <property type="project" value="UniProtKB-UniRule"/>
</dbReference>
<gene>
    <name evidence="6" type="ORF">BS47DRAFT_1292441</name>
</gene>
<evidence type="ECO:0000313" key="6">
    <source>
        <dbReference type="EMBL" id="KAF9516381.1"/>
    </source>
</evidence>
<evidence type="ECO:0000256" key="5">
    <source>
        <dbReference type="RuleBase" id="RU003956"/>
    </source>
</evidence>
<dbReference type="Proteomes" id="UP000886523">
    <property type="component" value="Unassembled WGS sequence"/>
</dbReference>
<dbReference type="InterPro" id="IPR036874">
    <property type="entry name" value="Carbonic_anhydrase_sf"/>
</dbReference>
<dbReference type="PANTHER" id="PTHR43175">
    <property type="entry name" value="CARBONIC ANHYDRASE"/>
    <property type="match status" value="1"/>
</dbReference>
<evidence type="ECO:0000256" key="4">
    <source>
        <dbReference type="PIRSR" id="PIRSR601765-1"/>
    </source>
</evidence>
<dbReference type="Pfam" id="PF00484">
    <property type="entry name" value="Pro_CA"/>
    <property type="match status" value="1"/>
</dbReference>
<comment type="catalytic activity">
    <reaction evidence="5">
        <text>hydrogencarbonate + H(+) = CO2 + H2O</text>
        <dbReference type="Rhea" id="RHEA:10748"/>
        <dbReference type="ChEBI" id="CHEBI:15377"/>
        <dbReference type="ChEBI" id="CHEBI:15378"/>
        <dbReference type="ChEBI" id="CHEBI:16526"/>
        <dbReference type="ChEBI" id="CHEBI:17544"/>
        <dbReference type="EC" id="4.2.1.1"/>
    </reaction>
</comment>
<evidence type="ECO:0000256" key="3">
    <source>
        <dbReference type="ARBA" id="ARBA00022833"/>
    </source>
</evidence>